<dbReference type="GO" id="GO:0000786">
    <property type="term" value="C:nucleosome"/>
    <property type="evidence" value="ECO:0007669"/>
    <property type="project" value="InterPro"/>
</dbReference>
<evidence type="ECO:0000256" key="1">
    <source>
        <dbReference type="ARBA" id="ARBA00006846"/>
    </source>
</evidence>
<dbReference type="InterPro" id="IPR000558">
    <property type="entry name" value="Histone_H2B"/>
</dbReference>
<evidence type="ECO:0000313" key="3">
    <source>
        <dbReference type="EMBL" id="KAJ8017374.1"/>
    </source>
</evidence>
<dbReference type="InterPro" id="IPR009072">
    <property type="entry name" value="Histone-fold"/>
</dbReference>
<organism evidence="3 4">
    <name type="scientific">Holothuria leucospilota</name>
    <name type="common">Black long sea cucumber</name>
    <name type="synonym">Mertensiothuria leucospilota</name>
    <dbReference type="NCBI Taxonomy" id="206669"/>
    <lineage>
        <taxon>Eukaryota</taxon>
        <taxon>Metazoa</taxon>
        <taxon>Echinodermata</taxon>
        <taxon>Eleutherozoa</taxon>
        <taxon>Echinozoa</taxon>
        <taxon>Holothuroidea</taxon>
        <taxon>Aspidochirotacea</taxon>
        <taxon>Aspidochirotida</taxon>
        <taxon>Holothuriidae</taxon>
        <taxon>Holothuria</taxon>
    </lineage>
</organism>
<comment type="similarity">
    <text evidence="1">Belongs to the histone H2B family.</text>
</comment>
<proteinExistence type="inferred from homology"/>
<dbReference type="PANTHER" id="PTHR23428">
    <property type="entry name" value="HISTONE H2B"/>
    <property type="match status" value="1"/>
</dbReference>
<sequence length="138" mass="14503">MAPKAPGKGAKKAAKSKKEERRGTGGVYSIYLYKVMKQVHTDTGISSRAMSIIETALSTISSSAIAAEAARFGPIQQKIHHHQSGGPDRRQTVAGLVKLAPNTAVSEGTKAVTKYTTSINGSAWTHGGCPPSPKPTLF</sequence>
<name>A0A9Q1BA11_HOLLE</name>
<dbReference type="GO" id="GO:0046982">
    <property type="term" value="F:protein heterodimerization activity"/>
    <property type="evidence" value="ECO:0007669"/>
    <property type="project" value="InterPro"/>
</dbReference>
<evidence type="ECO:0000313" key="4">
    <source>
        <dbReference type="Proteomes" id="UP001152320"/>
    </source>
</evidence>
<dbReference type="AlphaFoldDB" id="A0A9Q1BA11"/>
<dbReference type="GO" id="GO:0003677">
    <property type="term" value="F:DNA binding"/>
    <property type="evidence" value="ECO:0007669"/>
    <property type="project" value="InterPro"/>
</dbReference>
<evidence type="ECO:0000256" key="2">
    <source>
        <dbReference type="SAM" id="MobiDB-lite"/>
    </source>
</evidence>
<dbReference type="PRINTS" id="PR00621">
    <property type="entry name" value="HISTONEH2B"/>
</dbReference>
<dbReference type="SUPFAM" id="SSF47113">
    <property type="entry name" value="Histone-fold"/>
    <property type="match status" value="1"/>
</dbReference>
<reference evidence="3" key="1">
    <citation type="submission" date="2021-10" db="EMBL/GenBank/DDBJ databases">
        <title>Tropical sea cucumber genome reveals ecological adaptation and Cuvierian tubules defense mechanism.</title>
        <authorList>
            <person name="Chen T."/>
        </authorList>
    </citation>
    <scope>NUCLEOTIDE SEQUENCE</scope>
    <source>
        <strain evidence="3">Nanhai2018</strain>
        <tissue evidence="3">Muscle</tissue>
    </source>
</reference>
<feature type="region of interest" description="Disordered" evidence="2">
    <location>
        <begin position="1"/>
        <end position="22"/>
    </location>
</feature>
<gene>
    <name evidence="3" type="ORF">HOLleu_45272</name>
</gene>
<dbReference type="GO" id="GO:0030527">
    <property type="term" value="F:structural constituent of chromatin"/>
    <property type="evidence" value="ECO:0007669"/>
    <property type="project" value="InterPro"/>
</dbReference>
<dbReference type="Proteomes" id="UP001152320">
    <property type="component" value="Unassembled WGS sequence"/>
</dbReference>
<dbReference type="Gene3D" id="1.10.20.10">
    <property type="entry name" value="Histone, subunit A"/>
    <property type="match status" value="1"/>
</dbReference>
<keyword evidence="4" id="KW-1185">Reference proteome</keyword>
<accession>A0A9Q1BA11</accession>
<dbReference type="EMBL" id="JAIZAY010002269">
    <property type="protein sequence ID" value="KAJ8017374.1"/>
    <property type="molecule type" value="Genomic_DNA"/>
</dbReference>
<comment type="caution">
    <text evidence="3">The sequence shown here is derived from an EMBL/GenBank/DDBJ whole genome shotgun (WGS) entry which is preliminary data.</text>
</comment>
<protein>
    <submittedName>
        <fullName evidence="3">Histone H2B 7</fullName>
    </submittedName>
</protein>
<dbReference type="SMART" id="SM00427">
    <property type="entry name" value="H2B"/>
    <property type="match status" value="1"/>
</dbReference>